<evidence type="ECO:0000256" key="2">
    <source>
        <dbReference type="SAM" id="MobiDB-lite"/>
    </source>
</evidence>
<evidence type="ECO:0000313" key="4">
    <source>
        <dbReference type="Proteomes" id="UP000183832"/>
    </source>
</evidence>
<dbReference type="AlphaFoldDB" id="A0A1J1IE38"/>
<sequence>MRKVTRPYYIKKSKSLNFKMTSLIDKWKVKYENTLSEKENLEKILKSKNSDDEHQQFLQLKYKTYQLEQENKDLKQKLHLLDKTVPFPVSDPPKLIDKNFGEQIPNNRNNDQNQNVLQQPMPLDGKSSSTTTTTPTSIVKNKNLLSPAKPQTVSSTKASFRVKPLPKGFLPIPEINNENDEMSKNHKKNDYKASLDETLGKPQNIEIDERENGAHEIINDNDFNIEDKNPRSNLEDAFDADRNNVNNAAEELDGHKSLDKKLHNDEMDLEIINRPNNGVKDKLNDEIAGDHGKEPDGYPEMEDLHIEGQQEENDDLGDVGEYDDPKMIKQGGVAERN</sequence>
<feature type="region of interest" description="Disordered" evidence="2">
    <location>
        <begin position="100"/>
        <end position="136"/>
    </location>
</feature>
<reference evidence="3 4" key="1">
    <citation type="submission" date="2015-04" db="EMBL/GenBank/DDBJ databases">
        <authorList>
            <person name="Syromyatnikov M.Y."/>
            <person name="Popov V.N."/>
        </authorList>
    </citation>
    <scope>NUCLEOTIDE SEQUENCE [LARGE SCALE GENOMIC DNA]</scope>
</reference>
<feature type="coiled-coil region" evidence="1">
    <location>
        <begin position="24"/>
        <end position="51"/>
    </location>
</feature>
<feature type="compositionally biased region" description="Basic and acidic residues" evidence="2">
    <location>
        <begin position="279"/>
        <end position="308"/>
    </location>
</feature>
<dbReference type="Proteomes" id="UP000183832">
    <property type="component" value="Unassembled WGS sequence"/>
</dbReference>
<evidence type="ECO:0000313" key="3">
    <source>
        <dbReference type="EMBL" id="CRK97820.1"/>
    </source>
</evidence>
<gene>
    <name evidence="3" type="ORF">CLUMA_CG011196</name>
</gene>
<dbReference type="EMBL" id="CVRI01000047">
    <property type="protein sequence ID" value="CRK97820.1"/>
    <property type="molecule type" value="Genomic_DNA"/>
</dbReference>
<keyword evidence="4" id="KW-1185">Reference proteome</keyword>
<proteinExistence type="predicted"/>
<feature type="compositionally biased region" description="Acidic residues" evidence="2">
    <location>
        <begin position="309"/>
        <end position="322"/>
    </location>
</feature>
<protein>
    <submittedName>
        <fullName evidence="3">CLUMA_CG011196, isoform A</fullName>
    </submittedName>
</protein>
<dbReference type="STRING" id="568069.A0A1J1IE38"/>
<evidence type="ECO:0000256" key="1">
    <source>
        <dbReference type="SAM" id="Coils"/>
    </source>
</evidence>
<name>A0A1J1IE38_9DIPT</name>
<feature type="compositionally biased region" description="Low complexity" evidence="2">
    <location>
        <begin position="103"/>
        <end position="119"/>
    </location>
</feature>
<feature type="compositionally biased region" description="Low complexity" evidence="2">
    <location>
        <begin position="127"/>
        <end position="136"/>
    </location>
</feature>
<keyword evidence="1" id="KW-0175">Coiled coil</keyword>
<organism evidence="3 4">
    <name type="scientific">Clunio marinus</name>
    <dbReference type="NCBI Taxonomy" id="568069"/>
    <lineage>
        <taxon>Eukaryota</taxon>
        <taxon>Metazoa</taxon>
        <taxon>Ecdysozoa</taxon>
        <taxon>Arthropoda</taxon>
        <taxon>Hexapoda</taxon>
        <taxon>Insecta</taxon>
        <taxon>Pterygota</taxon>
        <taxon>Neoptera</taxon>
        <taxon>Endopterygota</taxon>
        <taxon>Diptera</taxon>
        <taxon>Nematocera</taxon>
        <taxon>Chironomoidea</taxon>
        <taxon>Chironomidae</taxon>
        <taxon>Clunio</taxon>
    </lineage>
</organism>
<feature type="region of interest" description="Disordered" evidence="2">
    <location>
        <begin position="275"/>
        <end position="337"/>
    </location>
</feature>
<dbReference type="OrthoDB" id="14421at2759"/>
<accession>A0A1J1IE38</accession>